<evidence type="ECO:0000256" key="1">
    <source>
        <dbReference type="ARBA" id="ARBA00001946"/>
    </source>
</evidence>
<evidence type="ECO:0000256" key="2">
    <source>
        <dbReference type="ARBA" id="ARBA00006706"/>
    </source>
</evidence>
<evidence type="ECO:0000256" key="5">
    <source>
        <dbReference type="ARBA" id="ARBA00022842"/>
    </source>
</evidence>
<evidence type="ECO:0000313" key="8">
    <source>
        <dbReference type="Proteomes" id="UP001055955"/>
    </source>
</evidence>
<proteinExistence type="inferred from homology"/>
<keyword evidence="4" id="KW-0479">Metal-binding</keyword>
<dbReference type="Gene3D" id="1.10.600.10">
    <property type="entry name" value="Farnesyl Diphosphate Synthase"/>
    <property type="match status" value="1"/>
</dbReference>
<accession>A0ABY5DKP6</accession>
<protein>
    <submittedName>
        <fullName evidence="7">Polyprenyl synthetase family protein</fullName>
    </submittedName>
</protein>
<evidence type="ECO:0000313" key="7">
    <source>
        <dbReference type="EMBL" id="UTC24385.1"/>
    </source>
</evidence>
<name>A0ABY5DKP6_9GAMM</name>
<comment type="cofactor">
    <cofactor evidence="1">
        <name>Mg(2+)</name>
        <dbReference type="ChEBI" id="CHEBI:18420"/>
    </cofactor>
</comment>
<sequence>MLQEIQSPILNELNEINKIIAEYTESDIPTLQKIKHYCIHQPGRKQIRPSIILLAAGALGEIDTNTRHIAAVIEMIHIATLLHDDVIDCALTRRSEPTINSKFTNSASILMGDFVFACAFKIIANIHQKDLTQLISNATIKIIEGELFQLGLVGNSMTTIKNYNYIIDAKTACLFATGLQAIGLSNSKYASALKTLGWHLGMAYQIQDDLLDLDVKNMNLNKEHGKDLQEQKMTLPTIIARRDGNASQQKIIDQIMKKTTPWQEVIPILESTGAIEKTQAIVSAHIKNTQKALTLLPENNYSQALATLTTCLPKRKN</sequence>
<reference evidence="7 8" key="1">
    <citation type="journal article" date="2022" name="Nat. Microbiol.">
        <title>The microbiome of a bacterivorous marine choanoflagellate contains a resource-demanding obligate bacterial associate.</title>
        <authorList>
            <person name="Needham D.M."/>
            <person name="Poirier C."/>
            <person name="Bachy C."/>
            <person name="George E.E."/>
            <person name="Wilken S."/>
            <person name="Yung C.C.M."/>
            <person name="Limardo A.J."/>
            <person name="Morando M."/>
            <person name="Sudek L."/>
            <person name="Malmstrom R.R."/>
            <person name="Keeling P.J."/>
            <person name="Santoro A.E."/>
            <person name="Worden A.Z."/>
        </authorList>
    </citation>
    <scope>NUCLEOTIDE SEQUENCE [LARGE SCALE GENOMIC DNA]</scope>
    <source>
        <strain evidence="7 8">Comchoano-1</strain>
    </source>
</reference>
<dbReference type="RefSeq" id="WP_258568168.1">
    <property type="nucleotide sequence ID" value="NZ_CP092900.1"/>
</dbReference>
<dbReference type="SFLD" id="SFLDS00005">
    <property type="entry name" value="Isoprenoid_Synthase_Type_I"/>
    <property type="match status" value="1"/>
</dbReference>
<dbReference type="InterPro" id="IPR008949">
    <property type="entry name" value="Isoprenoid_synthase_dom_sf"/>
</dbReference>
<dbReference type="SUPFAM" id="SSF48576">
    <property type="entry name" value="Terpenoid synthases"/>
    <property type="match status" value="1"/>
</dbReference>
<dbReference type="PANTHER" id="PTHR12001">
    <property type="entry name" value="GERANYLGERANYL PYROPHOSPHATE SYNTHASE"/>
    <property type="match status" value="1"/>
</dbReference>
<dbReference type="Pfam" id="PF00348">
    <property type="entry name" value="polyprenyl_synt"/>
    <property type="match status" value="1"/>
</dbReference>
<evidence type="ECO:0000256" key="6">
    <source>
        <dbReference type="RuleBase" id="RU004466"/>
    </source>
</evidence>
<comment type="similarity">
    <text evidence="2 6">Belongs to the FPP/GGPP synthase family.</text>
</comment>
<evidence type="ECO:0000256" key="3">
    <source>
        <dbReference type="ARBA" id="ARBA00022679"/>
    </source>
</evidence>
<dbReference type="InterPro" id="IPR033749">
    <property type="entry name" value="Polyprenyl_synt_CS"/>
</dbReference>
<dbReference type="EMBL" id="CP092900">
    <property type="protein sequence ID" value="UTC24385.1"/>
    <property type="molecule type" value="Genomic_DNA"/>
</dbReference>
<dbReference type="Proteomes" id="UP001055955">
    <property type="component" value="Chromosome"/>
</dbReference>
<dbReference type="PROSITE" id="PS00444">
    <property type="entry name" value="POLYPRENYL_SYNTHASE_2"/>
    <property type="match status" value="1"/>
</dbReference>
<keyword evidence="5" id="KW-0460">Magnesium</keyword>
<dbReference type="CDD" id="cd00685">
    <property type="entry name" value="Trans_IPPS_HT"/>
    <property type="match status" value="1"/>
</dbReference>
<dbReference type="PANTHER" id="PTHR12001:SF69">
    <property type="entry name" value="ALL TRANS-POLYPRENYL-DIPHOSPHATE SYNTHASE PDSS1"/>
    <property type="match status" value="1"/>
</dbReference>
<gene>
    <name evidence="7" type="ORF">MMH89_04025</name>
</gene>
<organism evidence="7 8">
    <name type="scientific">Candidatus Comchoanobacter bicostacola</name>
    <dbReference type="NCBI Taxonomy" id="2919598"/>
    <lineage>
        <taxon>Bacteria</taxon>
        <taxon>Pseudomonadati</taxon>
        <taxon>Pseudomonadota</taxon>
        <taxon>Gammaproteobacteria</taxon>
        <taxon>Candidatus Comchoanobacterales</taxon>
        <taxon>Candidatus Comchoanobacteraceae</taxon>
        <taxon>Candidatus Comchoanobacter</taxon>
    </lineage>
</organism>
<keyword evidence="8" id="KW-1185">Reference proteome</keyword>
<evidence type="ECO:0000256" key="4">
    <source>
        <dbReference type="ARBA" id="ARBA00022723"/>
    </source>
</evidence>
<dbReference type="InterPro" id="IPR000092">
    <property type="entry name" value="Polyprenyl_synt"/>
</dbReference>
<keyword evidence="3 6" id="KW-0808">Transferase</keyword>